<keyword evidence="1" id="KW-0732">Signal</keyword>
<feature type="signal peptide" evidence="1">
    <location>
        <begin position="1"/>
        <end position="20"/>
    </location>
</feature>
<dbReference type="PANTHER" id="PTHR34387">
    <property type="entry name" value="SLR1258 PROTEIN"/>
    <property type="match status" value="1"/>
</dbReference>
<dbReference type="GO" id="GO:0006974">
    <property type="term" value="P:DNA damage response"/>
    <property type="evidence" value="ECO:0007669"/>
    <property type="project" value="TreeGrafter"/>
</dbReference>
<sequence length="229" mass="24512">MKKILIVLTLSCLLTVPAFAAEAAKSLVQVSGSSQQEINPDIARLTLTIKTVNTDLEAAKRENTKNSNQLLAKLKALGLTDAQIKTATYHVEPVYSYEKDRLPKLKGYNITNSLEITSPIEKTGLLVSEATAAGANEIGSIRFEAANENDAKDAALKEAMADALRKAKVIASALNKRVSNVTQVNESGVYYRPLMLESRAAKAEDAAGPVIPAGKVTVSANVQMTVELE</sequence>
<dbReference type="Proteomes" id="UP000003240">
    <property type="component" value="Unassembled WGS sequence"/>
</dbReference>
<dbReference type="Pfam" id="PF04402">
    <property type="entry name" value="SIMPL"/>
    <property type="match status" value="1"/>
</dbReference>
<dbReference type="Gene3D" id="3.30.110.170">
    <property type="entry name" value="Protein of unknown function (DUF541), domain 1"/>
    <property type="match status" value="1"/>
</dbReference>
<comment type="caution">
    <text evidence="2">The sequence shown here is derived from an EMBL/GenBank/DDBJ whole genome shotgun (WGS) entry which is preliminary data.</text>
</comment>
<dbReference type="PANTHER" id="PTHR34387:SF2">
    <property type="entry name" value="SLR1258 PROTEIN"/>
    <property type="match status" value="1"/>
</dbReference>
<accession>F7NFT9</accession>
<dbReference type="InterPro" id="IPR007497">
    <property type="entry name" value="SIMPL/DUF541"/>
</dbReference>
<reference evidence="2 3" key="1">
    <citation type="journal article" date="2011" name="EMBO J.">
        <title>Structural diversity of bacterial flagellar motors.</title>
        <authorList>
            <person name="Chen S."/>
            <person name="Beeby M."/>
            <person name="Murphy G.E."/>
            <person name="Leadbetter J.R."/>
            <person name="Hendrixson D.R."/>
            <person name="Briegel A."/>
            <person name="Li Z."/>
            <person name="Shi J."/>
            <person name="Tocheva E.I."/>
            <person name="Muller A."/>
            <person name="Dobro M.J."/>
            <person name="Jensen G.J."/>
        </authorList>
    </citation>
    <scope>NUCLEOTIDE SEQUENCE [LARGE SCALE GENOMIC DNA]</scope>
    <source>
        <strain evidence="2 3">DSM 6540</strain>
    </source>
</reference>
<protein>
    <submittedName>
        <fullName evidence="2">Outer membrane protein</fullName>
    </submittedName>
</protein>
<evidence type="ECO:0000313" key="2">
    <source>
        <dbReference type="EMBL" id="EGO65100.1"/>
    </source>
</evidence>
<dbReference type="RefSeq" id="WP_004093237.1">
    <property type="nucleotide sequence ID" value="NZ_AFGF01000034.1"/>
</dbReference>
<evidence type="ECO:0000256" key="1">
    <source>
        <dbReference type="SAM" id="SignalP"/>
    </source>
</evidence>
<organism evidence="2 3">
    <name type="scientific">Acetonema longum DSM 6540</name>
    <dbReference type="NCBI Taxonomy" id="1009370"/>
    <lineage>
        <taxon>Bacteria</taxon>
        <taxon>Bacillati</taxon>
        <taxon>Bacillota</taxon>
        <taxon>Negativicutes</taxon>
        <taxon>Acetonemataceae</taxon>
        <taxon>Acetonema</taxon>
    </lineage>
</organism>
<proteinExistence type="predicted"/>
<gene>
    <name evidence="2" type="ORF">ALO_04603</name>
</gene>
<dbReference type="EMBL" id="AFGF01000034">
    <property type="protein sequence ID" value="EGO65100.1"/>
    <property type="molecule type" value="Genomic_DNA"/>
</dbReference>
<name>F7NFT9_9FIRM</name>
<dbReference type="InterPro" id="IPR052022">
    <property type="entry name" value="26kDa_periplasmic_antigen"/>
</dbReference>
<dbReference type="Gene3D" id="3.30.70.2970">
    <property type="entry name" value="Protein of unknown function (DUF541), domain 2"/>
    <property type="match status" value="1"/>
</dbReference>
<keyword evidence="3" id="KW-1185">Reference proteome</keyword>
<dbReference type="AlphaFoldDB" id="F7NFT9"/>
<dbReference type="eggNOG" id="COG2968">
    <property type="taxonomic scope" value="Bacteria"/>
</dbReference>
<feature type="chain" id="PRO_5039382162" evidence="1">
    <location>
        <begin position="21"/>
        <end position="229"/>
    </location>
</feature>
<evidence type="ECO:0000313" key="3">
    <source>
        <dbReference type="Proteomes" id="UP000003240"/>
    </source>
</evidence>